<keyword evidence="2" id="KW-1185">Reference proteome</keyword>
<dbReference type="EMBL" id="FZQP02000926">
    <property type="protein sequence ID" value="VVC90985.1"/>
    <property type="molecule type" value="Genomic_DNA"/>
</dbReference>
<evidence type="ECO:0000313" key="1">
    <source>
        <dbReference type="EMBL" id="VVC90985.1"/>
    </source>
</evidence>
<dbReference type="Proteomes" id="UP000324832">
    <property type="component" value="Unassembled WGS sequence"/>
</dbReference>
<gene>
    <name evidence="1" type="ORF">LSINAPIS_LOCUS3776</name>
</gene>
<proteinExistence type="predicted"/>
<name>A0A5E4PY80_9NEOP</name>
<organism evidence="1 2">
    <name type="scientific">Leptidea sinapis</name>
    <dbReference type="NCBI Taxonomy" id="189913"/>
    <lineage>
        <taxon>Eukaryota</taxon>
        <taxon>Metazoa</taxon>
        <taxon>Ecdysozoa</taxon>
        <taxon>Arthropoda</taxon>
        <taxon>Hexapoda</taxon>
        <taxon>Insecta</taxon>
        <taxon>Pterygota</taxon>
        <taxon>Neoptera</taxon>
        <taxon>Endopterygota</taxon>
        <taxon>Lepidoptera</taxon>
        <taxon>Glossata</taxon>
        <taxon>Ditrysia</taxon>
        <taxon>Papilionoidea</taxon>
        <taxon>Pieridae</taxon>
        <taxon>Dismorphiinae</taxon>
        <taxon>Leptidea</taxon>
    </lineage>
</organism>
<accession>A0A5E4PY80</accession>
<sequence length="170" mass="19012">MRPDAAERVRSKQLDRELRPGVALLRVAEVGDSVMFRDYTKSADKWAEGLVTDRIGPVTYNVRAQDGRTHKRHVDQVIGMQARKSRRSLRSAVDVRQSDSVSDTHEIVYDSEGDFYDGVGEESGDALKFTSPQSKIQSTPPPIALAKYVNISTHRKAALNAKEKIKLAFK</sequence>
<dbReference type="AlphaFoldDB" id="A0A5E4PY80"/>
<evidence type="ECO:0000313" key="2">
    <source>
        <dbReference type="Proteomes" id="UP000324832"/>
    </source>
</evidence>
<reference evidence="1 2" key="1">
    <citation type="submission" date="2017-07" db="EMBL/GenBank/DDBJ databases">
        <authorList>
            <person name="Talla V."/>
            <person name="Backstrom N."/>
        </authorList>
    </citation>
    <scope>NUCLEOTIDE SEQUENCE [LARGE SCALE GENOMIC DNA]</scope>
</reference>
<protein>
    <submittedName>
        <fullName evidence="1">Uncharacterized protein</fullName>
    </submittedName>
</protein>